<dbReference type="SUPFAM" id="SSF55729">
    <property type="entry name" value="Acyl-CoA N-acyltransferases (Nat)"/>
    <property type="match status" value="1"/>
</dbReference>
<name>A0A3L9Y330_9RHOB</name>
<dbReference type="InterPro" id="IPR000182">
    <property type="entry name" value="GNAT_dom"/>
</dbReference>
<dbReference type="Proteomes" id="UP000281343">
    <property type="component" value="Unassembled WGS sequence"/>
</dbReference>
<protein>
    <submittedName>
        <fullName evidence="2">N-acetyltransferase</fullName>
    </submittedName>
</protein>
<gene>
    <name evidence="2" type="ORF">D9R08_05790</name>
</gene>
<dbReference type="Pfam" id="PF13302">
    <property type="entry name" value="Acetyltransf_3"/>
    <property type="match status" value="1"/>
</dbReference>
<dbReference type="InterPro" id="IPR051531">
    <property type="entry name" value="N-acetyltransferase"/>
</dbReference>
<reference evidence="2 3" key="1">
    <citation type="submission" date="2018-10" db="EMBL/GenBank/DDBJ databases">
        <authorList>
            <person name="Jung H.S."/>
            <person name="Jeon C.O."/>
        </authorList>
    </citation>
    <scope>NUCLEOTIDE SEQUENCE [LARGE SCALE GENOMIC DNA]</scope>
    <source>
        <strain evidence="2 3">MA-7-27</strain>
    </source>
</reference>
<keyword evidence="2" id="KW-0808">Transferase</keyword>
<dbReference type="InterPro" id="IPR016181">
    <property type="entry name" value="Acyl_CoA_acyltransferase"/>
</dbReference>
<feature type="domain" description="N-acetyltransferase" evidence="1">
    <location>
        <begin position="19"/>
        <end position="175"/>
    </location>
</feature>
<comment type="caution">
    <text evidence="2">The sequence shown here is derived from an EMBL/GenBank/DDBJ whole genome shotgun (WGS) entry which is preliminary data.</text>
</comment>
<dbReference type="PROSITE" id="PS51186">
    <property type="entry name" value="GNAT"/>
    <property type="match status" value="1"/>
</dbReference>
<dbReference type="EMBL" id="RCNT01000002">
    <property type="protein sequence ID" value="RMA43139.1"/>
    <property type="molecule type" value="Genomic_DNA"/>
</dbReference>
<dbReference type="AlphaFoldDB" id="A0A3L9Y330"/>
<dbReference type="RefSeq" id="WP_121897074.1">
    <property type="nucleotide sequence ID" value="NZ_RCNT01000002.1"/>
</dbReference>
<proteinExistence type="predicted"/>
<accession>A0A3L9Y330</accession>
<dbReference type="PANTHER" id="PTHR43792">
    <property type="entry name" value="GNAT FAMILY, PUTATIVE (AFU_ORTHOLOGUE AFUA_3G00765)-RELATED-RELATED"/>
    <property type="match status" value="1"/>
</dbReference>
<keyword evidence="3" id="KW-1185">Reference proteome</keyword>
<evidence type="ECO:0000259" key="1">
    <source>
        <dbReference type="PROSITE" id="PS51186"/>
    </source>
</evidence>
<dbReference type="OrthoDB" id="6293260at2"/>
<evidence type="ECO:0000313" key="3">
    <source>
        <dbReference type="Proteomes" id="UP000281343"/>
    </source>
</evidence>
<organism evidence="2 3">
    <name type="scientific">Rhodophyticola porphyridii</name>
    <dbReference type="NCBI Taxonomy" id="1852017"/>
    <lineage>
        <taxon>Bacteria</taxon>
        <taxon>Pseudomonadati</taxon>
        <taxon>Pseudomonadota</taxon>
        <taxon>Alphaproteobacteria</taxon>
        <taxon>Rhodobacterales</taxon>
        <taxon>Roseobacteraceae</taxon>
        <taxon>Rhodophyticola</taxon>
    </lineage>
</organism>
<sequence length="175" mass="19284">MTIAVRTTEPEPIFRTARLTCRPVEASDAAFYADLFARQELVEHRPDPTPFDTARSATSLGRDLAHWQRHGFGRWALLHAGRPVGLGGLSLKFQYRGLNLSYHLLPDLWGQGLASEFVRGAVDYAGLALKADEVYGLVRPSNTASIRVLEKAGFARGADHMVGGAPMSELRLKLR</sequence>
<dbReference type="PANTHER" id="PTHR43792:SF1">
    <property type="entry name" value="N-ACETYLTRANSFERASE DOMAIN-CONTAINING PROTEIN"/>
    <property type="match status" value="1"/>
</dbReference>
<dbReference type="GO" id="GO:0016747">
    <property type="term" value="F:acyltransferase activity, transferring groups other than amino-acyl groups"/>
    <property type="evidence" value="ECO:0007669"/>
    <property type="project" value="InterPro"/>
</dbReference>
<dbReference type="Gene3D" id="3.40.630.30">
    <property type="match status" value="1"/>
</dbReference>
<evidence type="ECO:0000313" key="2">
    <source>
        <dbReference type="EMBL" id="RMA43139.1"/>
    </source>
</evidence>